<reference evidence="3" key="1">
    <citation type="submission" date="2021-01" db="EMBL/GenBank/DDBJ databases">
        <title>Caligus Genome Assembly.</title>
        <authorList>
            <person name="Gallardo-Escarate C."/>
        </authorList>
    </citation>
    <scope>NUCLEOTIDE SEQUENCE [LARGE SCALE GENOMIC DNA]</scope>
</reference>
<feature type="domain" description="Transposable element P transposase-like RNase H C-terminal" evidence="1">
    <location>
        <begin position="118"/>
        <end position="148"/>
    </location>
</feature>
<accession>A0A7T8GPC1</accession>
<keyword evidence="3" id="KW-1185">Reference proteome</keyword>
<protein>
    <submittedName>
        <fullName evidence="2">LOC100575639</fullName>
    </submittedName>
</protein>
<evidence type="ECO:0000313" key="3">
    <source>
        <dbReference type="Proteomes" id="UP000595437"/>
    </source>
</evidence>
<dbReference type="InterPro" id="IPR048367">
    <property type="entry name" value="TNP-like_RNaseH_C"/>
</dbReference>
<dbReference type="EMBL" id="CP045906">
    <property type="protein sequence ID" value="QQP35010.1"/>
    <property type="molecule type" value="Genomic_DNA"/>
</dbReference>
<dbReference type="Pfam" id="PF21789">
    <property type="entry name" value="TNP-like_RNaseH_C"/>
    <property type="match status" value="1"/>
</dbReference>
<name>A0A7T8GPC1_CALRO</name>
<dbReference type="Proteomes" id="UP000595437">
    <property type="component" value="Chromosome 17"/>
</dbReference>
<feature type="non-terminal residue" evidence="2">
    <location>
        <position position="1"/>
    </location>
</feature>
<evidence type="ECO:0000313" key="2">
    <source>
        <dbReference type="EMBL" id="QQP35010.1"/>
    </source>
</evidence>
<sequence>SEDGLPTIVKNFGFRFDIHTRTSKNIQADAVLTINDWFDCMNGHIVNDKNLLKCGFGRHFHDQEQALNKMKKMIQEMKIKGVTRLLPWQKGVLKSIESTFALHEDMKKLGINYIMTSRLNQDHLENFFSRIRALGGDNYHPSPSEFIQRFRILLIGKNNDVLDFDCSSAGFLTQKFVSHMDHQLEDSESTFQRENSLDIDTFD</sequence>
<dbReference type="OrthoDB" id="6378996at2759"/>
<evidence type="ECO:0000259" key="1">
    <source>
        <dbReference type="Pfam" id="PF21789"/>
    </source>
</evidence>
<organism evidence="2 3">
    <name type="scientific">Caligus rogercresseyi</name>
    <name type="common">Sea louse</name>
    <dbReference type="NCBI Taxonomy" id="217165"/>
    <lineage>
        <taxon>Eukaryota</taxon>
        <taxon>Metazoa</taxon>
        <taxon>Ecdysozoa</taxon>
        <taxon>Arthropoda</taxon>
        <taxon>Crustacea</taxon>
        <taxon>Multicrustacea</taxon>
        <taxon>Hexanauplia</taxon>
        <taxon>Copepoda</taxon>
        <taxon>Siphonostomatoida</taxon>
        <taxon>Caligidae</taxon>
        <taxon>Caligus</taxon>
    </lineage>
</organism>
<dbReference type="AlphaFoldDB" id="A0A7T8GPC1"/>
<proteinExistence type="predicted"/>
<gene>
    <name evidence="2" type="ORF">FKW44_023105</name>
</gene>